<gene>
    <name evidence="1" type="ORF">CfE428DRAFT_4005</name>
</gene>
<reference evidence="1 2" key="1">
    <citation type="journal article" date="2011" name="J. Bacteriol.">
        <title>Genome sequence of Chthoniobacter flavus Ellin428, an aerobic heterotrophic soil bacterium.</title>
        <authorList>
            <person name="Kant R."/>
            <person name="van Passel M.W."/>
            <person name="Palva A."/>
            <person name="Lucas S."/>
            <person name="Lapidus A."/>
            <person name="Glavina Del Rio T."/>
            <person name="Dalin E."/>
            <person name="Tice H."/>
            <person name="Bruce D."/>
            <person name="Goodwin L."/>
            <person name="Pitluck S."/>
            <person name="Larimer F.W."/>
            <person name="Land M.L."/>
            <person name="Hauser L."/>
            <person name="Sangwan P."/>
            <person name="de Vos W.M."/>
            <person name="Janssen P.H."/>
            <person name="Smidt H."/>
        </authorList>
    </citation>
    <scope>NUCLEOTIDE SEQUENCE [LARGE SCALE GENOMIC DNA]</scope>
    <source>
        <strain evidence="1 2">Ellin428</strain>
    </source>
</reference>
<dbReference type="STRING" id="497964.CfE428DRAFT_4005"/>
<sequence length="31" mass="3582">MFKIAGLGVKIEDYVPRQNILYLDLLVTVLF</sequence>
<evidence type="ECO:0000313" key="1">
    <source>
        <dbReference type="EMBL" id="EDY18619.1"/>
    </source>
</evidence>
<dbReference type="EMBL" id="ABVL01000012">
    <property type="protein sequence ID" value="EDY18619.1"/>
    <property type="molecule type" value="Genomic_DNA"/>
</dbReference>
<name>B4D516_9BACT</name>
<keyword evidence="2" id="KW-1185">Reference proteome</keyword>
<proteinExistence type="predicted"/>
<dbReference type="Proteomes" id="UP000005824">
    <property type="component" value="Unassembled WGS sequence"/>
</dbReference>
<organism evidence="1 2">
    <name type="scientific">Chthoniobacter flavus Ellin428</name>
    <dbReference type="NCBI Taxonomy" id="497964"/>
    <lineage>
        <taxon>Bacteria</taxon>
        <taxon>Pseudomonadati</taxon>
        <taxon>Verrucomicrobiota</taxon>
        <taxon>Spartobacteria</taxon>
        <taxon>Chthoniobacterales</taxon>
        <taxon>Chthoniobacteraceae</taxon>
        <taxon>Chthoniobacter</taxon>
    </lineage>
</organism>
<evidence type="ECO:0000313" key="2">
    <source>
        <dbReference type="Proteomes" id="UP000005824"/>
    </source>
</evidence>
<dbReference type="InParanoid" id="B4D516"/>
<dbReference type="AlphaFoldDB" id="B4D516"/>
<comment type="caution">
    <text evidence="1">The sequence shown here is derived from an EMBL/GenBank/DDBJ whole genome shotgun (WGS) entry which is preliminary data.</text>
</comment>
<protein>
    <submittedName>
        <fullName evidence="1">Uncharacterized protein</fullName>
    </submittedName>
</protein>
<accession>B4D516</accession>